<feature type="transmembrane region" description="Helical" evidence="2">
    <location>
        <begin position="174"/>
        <end position="196"/>
    </location>
</feature>
<feature type="compositionally biased region" description="Low complexity" evidence="1">
    <location>
        <begin position="109"/>
        <end position="120"/>
    </location>
</feature>
<keyword evidence="5" id="KW-1185">Reference proteome</keyword>
<dbReference type="PROSITE" id="PS50076">
    <property type="entry name" value="DNAJ_2"/>
    <property type="match status" value="1"/>
</dbReference>
<dbReference type="Gene3D" id="1.10.287.110">
    <property type="entry name" value="DnaJ domain"/>
    <property type="match status" value="1"/>
</dbReference>
<evidence type="ECO:0000256" key="1">
    <source>
        <dbReference type="SAM" id="MobiDB-lite"/>
    </source>
</evidence>
<accession>A0A1Q9D8V8</accession>
<dbReference type="GO" id="GO:0071218">
    <property type="term" value="P:cellular response to misfolded protein"/>
    <property type="evidence" value="ECO:0007669"/>
    <property type="project" value="TreeGrafter"/>
</dbReference>
<dbReference type="GO" id="GO:0030544">
    <property type="term" value="F:Hsp70 protein binding"/>
    <property type="evidence" value="ECO:0007669"/>
    <property type="project" value="TreeGrafter"/>
</dbReference>
<feature type="transmembrane region" description="Helical" evidence="2">
    <location>
        <begin position="298"/>
        <end position="317"/>
    </location>
</feature>
<dbReference type="Proteomes" id="UP000186817">
    <property type="component" value="Unassembled WGS sequence"/>
</dbReference>
<dbReference type="PANTHER" id="PTHR43908">
    <property type="entry name" value="AT29763P-RELATED"/>
    <property type="match status" value="1"/>
</dbReference>
<evidence type="ECO:0000313" key="5">
    <source>
        <dbReference type="Proteomes" id="UP000186817"/>
    </source>
</evidence>
<sequence length="318" mass="34699">MNLYARLGALRGDSEAQLRLSFRKKALVTHPDKGGSADAFRAVMDAFETLSSSKRRAKYDKKLMEAGSDDGLHEENGLGQDDGLPAQSTIDGRRLARRLPKKRHKRAPAAEGAADVPAASADSEELDAGCGLAGELLSSSGDKGAGQHLQLGAGACAIAIVLQVITIITIIITVIIIIIIIISVISIFTLISCFFINKNQQDQIPKAMTANIPHFLWSWTNAALLLSMCESMLVHEVTPKRNYNGDYRRMLVGEFPGQKRQDRQSAKKPRLKRLPGPGDAKWRRNKNNIRGVYCMSKGGYGATVFIFQLVLMSPVVVV</sequence>
<dbReference type="EMBL" id="LSRX01000659">
    <property type="protein sequence ID" value="OLP91568.1"/>
    <property type="molecule type" value="Genomic_DNA"/>
</dbReference>
<proteinExistence type="predicted"/>
<dbReference type="AlphaFoldDB" id="A0A1Q9D8V8"/>
<dbReference type="InterPro" id="IPR036869">
    <property type="entry name" value="J_dom_sf"/>
</dbReference>
<protein>
    <submittedName>
        <fullName evidence="4">DnaJ-like subfamily B member 9</fullName>
    </submittedName>
</protein>
<feature type="domain" description="J" evidence="3">
    <location>
        <begin position="2"/>
        <end position="63"/>
    </location>
</feature>
<evidence type="ECO:0000313" key="4">
    <source>
        <dbReference type="EMBL" id="OLP91568.1"/>
    </source>
</evidence>
<evidence type="ECO:0000256" key="2">
    <source>
        <dbReference type="SAM" id="Phobius"/>
    </source>
</evidence>
<dbReference type="InterPro" id="IPR001623">
    <property type="entry name" value="DnaJ_domain"/>
</dbReference>
<organism evidence="4 5">
    <name type="scientific">Symbiodinium microadriaticum</name>
    <name type="common">Dinoflagellate</name>
    <name type="synonym">Zooxanthella microadriatica</name>
    <dbReference type="NCBI Taxonomy" id="2951"/>
    <lineage>
        <taxon>Eukaryota</taxon>
        <taxon>Sar</taxon>
        <taxon>Alveolata</taxon>
        <taxon>Dinophyceae</taxon>
        <taxon>Suessiales</taxon>
        <taxon>Symbiodiniaceae</taxon>
        <taxon>Symbiodinium</taxon>
    </lineage>
</organism>
<name>A0A1Q9D8V8_SYMMI</name>
<dbReference type="PANTHER" id="PTHR43908:SF3">
    <property type="entry name" value="AT29763P-RELATED"/>
    <property type="match status" value="1"/>
</dbReference>
<dbReference type="GO" id="GO:0005789">
    <property type="term" value="C:endoplasmic reticulum membrane"/>
    <property type="evidence" value="ECO:0007669"/>
    <property type="project" value="TreeGrafter"/>
</dbReference>
<feature type="region of interest" description="Disordered" evidence="1">
    <location>
        <begin position="67"/>
        <end position="120"/>
    </location>
</feature>
<dbReference type="InterPro" id="IPR051100">
    <property type="entry name" value="DnaJ_subfamily_B/C"/>
</dbReference>
<gene>
    <name evidence="4" type="primary">Dnajb9</name>
    <name evidence="4" type="ORF">AK812_SmicGene26720</name>
</gene>
<dbReference type="CDD" id="cd06257">
    <property type="entry name" value="DnaJ"/>
    <property type="match status" value="1"/>
</dbReference>
<keyword evidence="2" id="KW-0472">Membrane</keyword>
<feature type="compositionally biased region" description="Basic residues" evidence="1">
    <location>
        <begin position="95"/>
        <end position="107"/>
    </location>
</feature>
<keyword evidence="2" id="KW-0812">Transmembrane</keyword>
<feature type="transmembrane region" description="Helical" evidence="2">
    <location>
        <begin position="149"/>
        <end position="168"/>
    </location>
</feature>
<feature type="compositionally biased region" description="Basic and acidic residues" evidence="1">
    <location>
        <begin position="67"/>
        <end position="76"/>
    </location>
</feature>
<evidence type="ECO:0000259" key="3">
    <source>
        <dbReference type="PROSITE" id="PS50076"/>
    </source>
</evidence>
<comment type="caution">
    <text evidence="4">The sequence shown here is derived from an EMBL/GenBank/DDBJ whole genome shotgun (WGS) entry which is preliminary data.</text>
</comment>
<feature type="region of interest" description="Disordered" evidence="1">
    <location>
        <begin position="257"/>
        <end position="283"/>
    </location>
</feature>
<dbReference type="SMART" id="SM00271">
    <property type="entry name" value="DnaJ"/>
    <property type="match status" value="1"/>
</dbReference>
<reference evidence="4 5" key="1">
    <citation type="submission" date="2016-02" db="EMBL/GenBank/DDBJ databases">
        <title>Genome analysis of coral dinoflagellate symbionts highlights evolutionary adaptations to a symbiotic lifestyle.</title>
        <authorList>
            <person name="Aranda M."/>
            <person name="Li Y."/>
            <person name="Liew Y.J."/>
            <person name="Baumgarten S."/>
            <person name="Simakov O."/>
            <person name="Wilson M."/>
            <person name="Piel J."/>
            <person name="Ashoor H."/>
            <person name="Bougouffa S."/>
            <person name="Bajic V.B."/>
            <person name="Ryu T."/>
            <person name="Ravasi T."/>
            <person name="Bayer T."/>
            <person name="Micklem G."/>
            <person name="Kim H."/>
            <person name="Bhak J."/>
            <person name="Lajeunesse T.C."/>
            <person name="Voolstra C.R."/>
        </authorList>
    </citation>
    <scope>NUCLEOTIDE SEQUENCE [LARGE SCALE GENOMIC DNA]</scope>
    <source>
        <strain evidence="4 5">CCMP2467</strain>
    </source>
</reference>
<dbReference type="SUPFAM" id="SSF46565">
    <property type="entry name" value="Chaperone J-domain"/>
    <property type="match status" value="1"/>
</dbReference>
<keyword evidence="2" id="KW-1133">Transmembrane helix</keyword>
<dbReference type="OrthoDB" id="445556at2759"/>
<dbReference type="Pfam" id="PF00226">
    <property type="entry name" value="DnaJ"/>
    <property type="match status" value="1"/>
</dbReference>